<feature type="domain" description="DUF1549" evidence="2">
    <location>
        <begin position="150"/>
        <end position="355"/>
    </location>
</feature>
<dbReference type="InterPro" id="IPR036909">
    <property type="entry name" value="Cyt_c-like_dom_sf"/>
</dbReference>
<feature type="chain" id="PRO_5022134825" evidence="1">
    <location>
        <begin position="23"/>
        <end position="1034"/>
    </location>
</feature>
<name>A0A518BBN8_9BACT</name>
<dbReference type="PANTHER" id="PTHR35889">
    <property type="entry name" value="CYCLOINULO-OLIGOSACCHARIDE FRUCTANOTRANSFERASE-RELATED"/>
    <property type="match status" value="1"/>
</dbReference>
<protein>
    <submittedName>
        <fullName evidence="5">Planctomycete cytochrome C</fullName>
    </submittedName>
</protein>
<dbReference type="EMBL" id="CP036279">
    <property type="protein sequence ID" value="QDU64357.1"/>
    <property type="molecule type" value="Genomic_DNA"/>
</dbReference>
<evidence type="ECO:0000313" key="5">
    <source>
        <dbReference type="EMBL" id="QDU64357.1"/>
    </source>
</evidence>
<dbReference type="KEGG" id="knv:Pan216_52470"/>
<dbReference type="InterPro" id="IPR011444">
    <property type="entry name" value="DUF1549"/>
</dbReference>
<dbReference type="GO" id="GO:0020037">
    <property type="term" value="F:heme binding"/>
    <property type="evidence" value="ECO:0007669"/>
    <property type="project" value="InterPro"/>
</dbReference>
<dbReference type="GO" id="GO:0009055">
    <property type="term" value="F:electron transfer activity"/>
    <property type="evidence" value="ECO:0007669"/>
    <property type="project" value="InterPro"/>
</dbReference>
<feature type="signal peptide" evidence="1">
    <location>
        <begin position="1"/>
        <end position="22"/>
    </location>
</feature>
<dbReference type="PANTHER" id="PTHR35889:SF3">
    <property type="entry name" value="F-BOX DOMAIN-CONTAINING PROTEIN"/>
    <property type="match status" value="1"/>
</dbReference>
<dbReference type="AlphaFoldDB" id="A0A518BBN8"/>
<evidence type="ECO:0000259" key="2">
    <source>
        <dbReference type="Pfam" id="PF07583"/>
    </source>
</evidence>
<dbReference type="Pfam" id="PF07583">
    <property type="entry name" value="PSCyt2"/>
    <property type="match status" value="1"/>
</dbReference>
<dbReference type="OrthoDB" id="127107at2"/>
<evidence type="ECO:0000259" key="4">
    <source>
        <dbReference type="Pfam" id="PF07635"/>
    </source>
</evidence>
<feature type="domain" description="DUF1553" evidence="3">
    <location>
        <begin position="719"/>
        <end position="978"/>
    </location>
</feature>
<dbReference type="RefSeq" id="WP_145262510.1">
    <property type="nucleotide sequence ID" value="NZ_CP036279.1"/>
</dbReference>
<evidence type="ECO:0000313" key="6">
    <source>
        <dbReference type="Proteomes" id="UP000317093"/>
    </source>
</evidence>
<organism evidence="5 6">
    <name type="scientific">Kolteria novifilia</name>
    <dbReference type="NCBI Taxonomy" id="2527975"/>
    <lineage>
        <taxon>Bacteria</taxon>
        <taxon>Pseudomonadati</taxon>
        <taxon>Planctomycetota</taxon>
        <taxon>Planctomycetia</taxon>
        <taxon>Kolteriales</taxon>
        <taxon>Kolteriaceae</taxon>
        <taxon>Kolteria</taxon>
    </lineage>
</organism>
<keyword evidence="6" id="KW-1185">Reference proteome</keyword>
<gene>
    <name evidence="5" type="ORF">Pan216_52470</name>
</gene>
<sequence length="1034" mass="116192" precursor="true">MQRNFTHVLLFLGALPTSVASAEAPIDFNRDIRPILSNTCFHCHGMDEATREADLRLDTKEGAFADLGGYHPIVSGKSDKSELFRRIVSADDSEKMPPPDSGKELSDAQIELIRRWIDQGAPWKGHWSFEAPKRPTVPEVKPTATSGNAIDRFIHERLASEGLEPAEEATKEALLRRATFDLTGLPPTIEEIDRFLADDSPDAYEKAVDRLLESPRYGEHMARYWLDAARYGDTHGLHLDNERSIWPYREWVIKAFNNNMPFDQFTVEQLAGDLLFKPNRDQMIATGFNRCNVTTSEGGAIAEEFRVRYAIDRVETTGTVFMGLTVGCAVCHDHKYDPISQKEFYQLFAYFNNLAEPAMDRNKPLPPPTLMLPTPDQQEAVERYKRQIALLDKAIDAELASIDYSDPAELVAGEPEPREYVWFDDSLPEGAKPLGNENEKSWRFVGGPKYPVYCGKSVATRKAKSRSQHYFQGVEKGLLIGESDKLFIHVYLDPQDPPRQVMLQFNDGTWEHRAYWGEDLIEWGEAGTVSRHHAGPLPKQGEWVRLEVDARTVGLKPGTIINGWACTQFDGTVHWDKAGIVSAIPQGEEQLASLAAWEKVLKGDKKKLAALPKDLQNVLKVAKEKRSDAQKKTLTNYFIAHVHPDYRDFFGPLAKQSKEIASRLDSLEKSIPGSLVMKEAPTPRDAFVLIRGEYDKHGEKVSHGVPAALPPLPEHAPKNRLALARWLVDPSHPLTARVTVNRYWQHLFGTGIVKTSEDFGSQGEWPSHPELLDWLAVEFVESGWDVKQLLKLIVTSSTYRQSSRITPEKLEKDPDNRLLSRGPRFRLDAEMIRDQALALSGLMIDRVGGPSVKPYQPSGVWKAVGYTSSNTAVFKQDKGDAVYRRSLYTFWKRTAPPPSMATFDAPTRESCTVRRSRTNTPLQALVLLNDVQFVEAARNMAYRVMVEGGDSPDERIVHAFRLATGRRPDESEVKLLRQAYESQLADYRSNPASAESLTKVGDSPRPTDVDVAELAAWTTVSNLILNLDETITKG</sequence>
<dbReference type="Pfam" id="PF07635">
    <property type="entry name" value="PSCyt1"/>
    <property type="match status" value="1"/>
</dbReference>
<dbReference type="Proteomes" id="UP000317093">
    <property type="component" value="Chromosome"/>
</dbReference>
<dbReference type="InterPro" id="IPR011429">
    <property type="entry name" value="Cyt_c_Planctomycete-type"/>
</dbReference>
<evidence type="ECO:0000256" key="1">
    <source>
        <dbReference type="SAM" id="SignalP"/>
    </source>
</evidence>
<keyword evidence="1" id="KW-0732">Signal</keyword>
<feature type="domain" description="Cytochrome C Planctomycete-type" evidence="4">
    <location>
        <begin position="40"/>
        <end position="100"/>
    </location>
</feature>
<dbReference type="InterPro" id="IPR022655">
    <property type="entry name" value="DUF1553"/>
</dbReference>
<reference evidence="5 6" key="1">
    <citation type="submission" date="2019-02" db="EMBL/GenBank/DDBJ databases">
        <title>Deep-cultivation of Planctomycetes and their phenomic and genomic characterization uncovers novel biology.</title>
        <authorList>
            <person name="Wiegand S."/>
            <person name="Jogler M."/>
            <person name="Boedeker C."/>
            <person name="Pinto D."/>
            <person name="Vollmers J."/>
            <person name="Rivas-Marin E."/>
            <person name="Kohn T."/>
            <person name="Peeters S.H."/>
            <person name="Heuer A."/>
            <person name="Rast P."/>
            <person name="Oberbeckmann S."/>
            <person name="Bunk B."/>
            <person name="Jeske O."/>
            <person name="Meyerdierks A."/>
            <person name="Storesund J.E."/>
            <person name="Kallscheuer N."/>
            <person name="Luecker S."/>
            <person name="Lage O.M."/>
            <person name="Pohl T."/>
            <person name="Merkel B.J."/>
            <person name="Hornburger P."/>
            <person name="Mueller R.-W."/>
            <person name="Bruemmer F."/>
            <person name="Labrenz M."/>
            <person name="Spormann A.M."/>
            <person name="Op den Camp H."/>
            <person name="Overmann J."/>
            <person name="Amann R."/>
            <person name="Jetten M.S.M."/>
            <person name="Mascher T."/>
            <person name="Medema M.H."/>
            <person name="Devos D.P."/>
            <person name="Kaster A.-K."/>
            <person name="Ovreas L."/>
            <person name="Rohde M."/>
            <person name="Galperin M.Y."/>
            <person name="Jogler C."/>
        </authorList>
    </citation>
    <scope>NUCLEOTIDE SEQUENCE [LARGE SCALE GENOMIC DNA]</scope>
    <source>
        <strain evidence="5 6">Pan216</strain>
    </source>
</reference>
<accession>A0A518BBN8</accession>
<proteinExistence type="predicted"/>
<dbReference type="Pfam" id="PF07587">
    <property type="entry name" value="PSD1"/>
    <property type="match status" value="1"/>
</dbReference>
<evidence type="ECO:0000259" key="3">
    <source>
        <dbReference type="Pfam" id="PF07587"/>
    </source>
</evidence>
<dbReference type="SUPFAM" id="SSF46626">
    <property type="entry name" value="Cytochrome c"/>
    <property type="match status" value="1"/>
</dbReference>